<evidence type="ECO:0000313" key="4">
    <source>
        <dbReference type="Proteomes" id="UP000186922"/>
    </source>
</evidence>
<dbReference type="OrthoDB" id="10057944at2759"/>
<feature type="domain" description="Ig-like" evidence="2">
    <location>
        <begin position="57"/>
        <end position="155"/>
    </location>
</feature>
<reference evidence="3 4" key="1">
    <citation type="journal article" date="2016" name="Nat. Commun.">
        <title>Extremotolerant tardigrade genome and improved radiotolerance of human cultured cells by tardigrade-unique protein.</title>
        <authorList>
            <person name="Hashimoto T."/>
            <person name="Horikawa D.D."/>
            <person name="Saito Y."/>
            <person name="Kuwahara H."/>
            <person name="Kozuka-Hata H."/>
            <person name="Shin-I T."/>
            <person name="Minakuchi Y."/>
            <person name="Ohishi K."/>
            <person name="Motoyama A."/>
            <person name="Aizu T."/>
            <person name="Enomoto A."/>
            <person name="Kondo K."/>
            <person name="Tanaka S."/>
            <person name="Hara Y."/>
            <person name="Koshikawa S."/>
            <person name="Sagara H."/>
            <person name="Miura T."/>
            <person name="Yokobori S."/>
            <person name="Miyagawa K."/>
            <person name="Suzuki Y."/>
            <person name="Kubo T."/>
            <person name="Oyama M."/>
            <person name="Kohara Y."/>
            <person name="Fujiyama A."/>
            <person name="Arakawa K."/>
            <person name="Katayama T."/>
            <person name="Toyoda A."/>
            <person name="Kunieda T."/>
        </authorList>
    </citation>
    <scope>NUCLEOTIDE SEQUENCE [LARGE SCALE GENOMIC DNA]</scope>
    <source>
        <strain evidence="3 4">YOKOZUNA-1</strain>
    </source>
</reference>
<feature type="transmembrane region" description="Helical" evidence="1">
    <location>
        <begin position="327"/>
        <end position="349"/>
    </location>
</feature>
<evidence type="ECO:0000256" key="1">
    <source>
        <dbReference type="SAM" id="Phobius"/>
    </source>
</evidence>
<dbReference type="InterPro" id="IPR003599">
    <property type="entry name" value="Ig_sub"/>
</dbReference>
<dbReference type="Pfam" id="PF07686">
    <property type="entry name" value="V-set"/>
    <property type="match status" value="1"/>
</dbReference>
<keyword evidence="4" id="KW-1185">Reference proteome</keyword>
<gene>
    <name evidence="3" type="primary">RvY_01298</name>
    <name evidence="3" type="synonym">RvY_01298.1</name>
    <name evidence="3" type="ORF">RvY_01298-1</name>
</gene>
<dbReference type="InterPro" id="IPR013106">
    <property type="entry name" value="Ig_V-set"/>
</dbReference>
<dbReference type="PROSITE" id="PS50835">
    <property type="entry name" value="IG_LIKE"/>
    <property type="match status" value="1"/>
</dbReference>
<dbReference type="InterPro" id="IPR036179">
    <property type="entry name" value="Ig-like_dom_sf"/>
</dbReference>
<name>A0A1D1UQJ4_RAMVA</name>
<proteinExistence type="predicted"/>
<keyword evidence="1" id="KW-1133">Transmembrane helix</keyword>
<evidence type="ECO:0000313" key="3">
    <source>
        <dbReference type="EMBL" id="GAU88633.1"/>
    </source>
</evidence>
<dbReference type="EMBL" id="BDGG01000001">
    <property type="protein sequence ID" value="GAU88633.1"/>
    <property type="molecule type" value="Genomic_DNA"/>
</dbReference>
<dbReference type="InterPro" id="IPR007110">
    <property type="entry name" value="Ig-like_dom"/>
</dbReference>
<dbReference type="Gene3D" id="2.60.40.10">
    <property type="entry name" value="Immunoglobulins"/>
    <property type="match status" value="1"/>
</dbReference>
<keyword evidence="1" id="KW-0472">Membrane</keyword>
<organism evidence="3 4">
    <name type="scientific">Ramazzottius varieornatus</name>
    <name type="common">Water bear</name>
    <name type="synonym">Tardigrade</name>
    <dbReference type="NCBI Taxonomy" id="947166"/>
    <lineage>
        <taxon>Eukaryota</taxon>
        <taxon>Metazoa</taxon>
        <taxon>Ecdysozoa</taxon>
        <taxon>Tardigrada</taxon>
        <taxon>Eutardigrada</taxon>
        <taxon>Parachela</taxon>
        <taxon>Hypsibioidea</taxon>
        <taxon>Ramazzottiidae</taxon>
        <taxon>Ramazzottius</taxon>
    </lineage>
</organism>
<comment type="caution">
    <text evidence="3">The sequence shown here is derived from an EMBL/GenBank/DDBJ whole genome shotgun (WGS) entry which is preliminary data.</text>
</comment>
<dbReference type="SMART" id="SM00409">
    <property type="entry name" value="IG"/>
    <property type="match status" value="1"/>
</dbReference>
<protein>
    <recommendedName>
        <fullName evidence="2">Ig-like domain-containing protein</fullName>
    </recommendedName>
</protein>
<accession>A0A1D1UQJ4</accession>
<dbReference type="SUPFAM" id="SSF48726">
    <property type="entry name" value="Immunoglobulin"/>
    <property type="match status" value="1"/>
</dbReference>
<sequence>MIFSDETFGFWCGRRTDGIFNMGALYRSLSLTSLIWMLFSSTSMLAEGADSIYAILGNAATITCSGYDKVKLNSTGNVSDVYSLRWFKNQRSTDYILFTYLDLPPHRITMPQNEWKDRNVTFSILDQPQIRLPNVTFRDDATYICDLTPASRNVPVISQTRLQVVACPETVELSIINSTSDGNRVVDNNTFTPATITSLSSATPSFMRGSQIQVRCTTVSYPEASLSLTIPGLGIEPQWQNLSESAADRGYTRRTLDALFTLDGTESQLRGPLTIDCRSSVANGTCANTNSIAIQVVVPQTKSLRNGGASMNQDGSIATASLTGGQITGIVIGCIVGVALIAAVAYMAIRHTNKDTCKKTGQGYSVSGMSIPGKNKKDISHPKAITAYAPTDCPKTTCAGATVTFVDVSALL</sequence>
<evidence type="ECO:0000259" key="2">
    <source>
        <dbReference type="PROSITE" id="PS50835"/>
    </source>
</evidence>
<dbReference type="Proteomes" id="UP000186922">
    <property type="component" value="Unassembled WGS sequence"/>
</dbReference>
<dbReference type="AlphaFoldDB" id="A0A1D1UQJ4"/>
<dbReference type="InterPro" id="IPR013783">
    <property type="entry name" value="Ig-like_fold"/>
</dbReference>
<keyword evidence="1" id="KW-0812">Transmembrane</keyword>